<evidence type="ECO:0000256" key="3">
    <source>
        <dbReference type="ARBA" id="ARBA00023096"/>
    </source>
</evidence>
<dbReference type="NCBIfam" id="NF003625">
    <property type="entry name" value="PRK05265.1-3"/>
    <property type="match status" value="1"/>
</dbReference>
<dbReference type="Gene3D" id="3.20.20.70">
    <property type="entry name" value="Aldolase class I"/>
    <property type="match status" value="1"/>
</dbReference>
<feature type="binding site" evidence="4">
    <location>
        <position position="45"/>
    </location>
    <ligand>
        <name>1-deoxy-D-xylulose 5-phosphate</name>
        <dbReference type="ChEBI" id="CHEBI:57792"/>
    </ligand>
</feature>
<accession>A0A1G6YV45</accession>
<dbReference type="UniPathway" id="UPA00244">
    <property type="reaction ID" value="UER00313"/>
</dbReference>
<feature type="binding site" evidence="4">
    <location>
        <position position="191"/>
    </location>
    <ligand>
        <name>3-amino-2-oxopropyl phosphate</name>
        <dbReference type="ChEBI" id="CHEBI:57279"/>
    </ligand>
</feature>
<dbReference type="OrthoDB" id="9806590at2"/>
<feature type="binding site" evidence="4">
    <location>
        <position position="7"/>
    </location>
    <ligand>
        <name>3-amino-2-oxopropyl phosphate</name>
        <dbReference type="ChEBI" id="CHEBI:57279"/>
    </ligand>
</feature>
<dbReference type="NCBIfam" id="NF003627">
    <property type="entry name" value="PRK05265.1-5"/>
    <property type="match status" value="1"/>
</dbReference>
<dbReference type="PANTHER" id="PTHR30456:SF0">
    <property type="entry name" value="PYRIDOXINE 5'-PHOSPHATE SYNTHASE"/>
    <property type="match status" value="1"/>
</dbReference>
<dbReference type="GO" id="GO:0008615">
    <property type="term" value="P:pyridoxine biosynthetic process"/>
    <property type="evidence" value="ECO:0007669"/>
    <property type="project" value="UniProtKB-UniRule"/>
</dbReference>
<comment type="pathway">
    <text evidence="4">Cofactor biosynthesis; pyridoxine 5'-phosphate biosynthesis; pyridoxine 5'-phosphate from D-erythrose 4-phosphate: step 5/5.</text>
</comment>
<feature type="binding site" evidence="4">
    <location>
        <begin position="212"/>
        <end position="213"/>
    </location>
    <ligand>
        <name>3-amino-2-oxopropyl phosphate</name>
        <dbReference type="ChEBI" id="CHEBI:57279"/>
    </ligand>
</feature>
<comment type="subunit">
    <text evidence="4">Homooctamer; tetramer of dimers.</text>
</comment>
<dbReference type="GO" id="GO:0033856">
    <property type="term" value="F:pyridoxine 5'-phosphate synthase activity"/>
    <property type="evidence" value="ECO:0007669"/>
    <property type="project" value="UniProtKB-UniRule"/>
</dbReference>
<keyword evidence="3 4" id="KW-0664">Pyridoxine biosynthesis</keyword>
<dbReference type="InterPro" id="IPR036130">
    <property type="entry name" value="Pyridoxine-5'_phos_synth"/>
</dbReference>
<comment type="function">
    <text evidence="4">Catalyzes the complicated ring closure reaction between the two acyclic compounds 1-deoxy-D-xylulose-5-phosphate (DXP) and 3-amino-2-oxopropyl phosphate (1-amino-acetone-3-phosphate or AAP) to form pyridoxine 5'-phosphate (PNP) and inorganic phosphate.</text>
</comment>
<evidence type="ECO:0000256" key="1">
    <source>
        <dbReference type="ARBA" id="ARBA00022490"/>
    </source>
</evidence>
<proteinExistence type="inferred from homology"/>
<keyword evidence="1 4" id="KW-0963">Cytoplasm</keyword>
<evidence type="ECO:0000313" key="6">
    <source>
        <dbReference type="EMBL" id="SDD94171.1"/>
    </source>
</evidence>
<reference evidence="7" key="1">
    <citation type="submission" date="2016-10" db="EMBL/GenBank/DDBJ databases">
        <authorList>
            <person name="Varghese N."/>
            <person name="Submissions S."/>
        </authorList>
    </citation>
    <scope>NUCLEOTIDE SEQUENCE [LARGE SCALE GENOMIC DNA]</scope>
    <source>
        <strain evidence="7">DSM 8987</strain>
    </source>
</reference>
<dbReference type="AlphaFoldDB" id="A0A1G6YV45"/>
<keyword evidence="2 4" id="KW-0808">Transferase</keyword>
<comment type="similarity">
    <text evidence="4">Belongs to the PNP synthase family.</text>
</comment>
<evidence type="ECO:0000256" key="4">
    <source>
        <dbReference type="HAMAP-Rule" id="MF_00279"/>
    </source>
</evidence>
<gene>
    <name evidence="4" type="primary">pdxJ</name>
    <name evidence="6" type="ORF">SAMN05661003_102182</name>
</gene>
<feature type="binding site" evidence="4">
    <location>
        <position position="50"/>
    </location>
    <ligand>
        <name>1-deoxy-D-xylulose 5-phosphate</name>
        <dbReference type="ChEBI" id="CHEBI:57792"/>
    </ligand>
</feature>
<dbReference type="EC" id="2.6.99.2" evidence="4 5"/>
<feature type="site" description="Transition state stabilizer" evidence="4">
    <location>
        <position position="150"/>
    </location>
</feature>
<comment type="catalytic activity">
    <reaction evidence="4">
        <text>3-amino-2-oxopropyl phosphate + 1-deoxy-D-xylulose 5-phosphate = pyridoxine 5'-phosphate + phosphate + 2 H2O + H(+)</text>
        <dbReference type="Rhea" id="RHEA:15265"/>
        <dbReference type="ChEBI" id="CHEBI:15377"/>
        <dbReference type="ChEBI" id="CHEBI:15378"/>
        <dbReference type="ChEBI" id="CHEBI:43474"/>
        <dbReference type="ChEBI" id="CHEBI:57279"/>
        <dbReference type="ChEBI" id="CHEBI:57792"/>
        <dbReference type="ChEBI" id="CHEBI:58589"/>
        <dbReference type="EC" id="2.6.99.2"/>
    </reaction>
</comment>
<evidence type="ECO:0000313" key="7">
    <source>
        <dbReference type="Proteomes" id="UP000243205"/>
    </source>
</evidence>
<feature type="active site" description="Proton acceptor" evidence="4">
    <location>
        <position position="70"/>
    </location>
</feature>
<feature type="binding site" evidence="4">
    <location>
        <begin position="9"/>
        <end position="10"/>
    </location>
    <ligand>
        <name>1-deoxy-D-xylulose 5-phosphate</name>
        <dbReference type="ChEBI" id="CHEBI:57792"/>
    </ligand>
</feature>
<keyword evidence="7" id="KW-1185">Reference proteome</keyword>
<dbReference type="STRING" id="57664.SAMN05661003_102182"/>
<dbReference type="EMBL" id="FNAQ01000002">
    <property type="protein sequence ID" value="SDD94171.1"/>
    <property type="molecule type" value="Genomic_DNA"/>
</dbReference>
<dbReference type="CDD" id="cd00003">
    <property type="entry name" value="PNPsynthase"/>
    <property type="match status" value="1"/>
</dbReference>
<dbReference type="HAMAP" id="MF_00279">
    <property type="entry name" value="PdxJ"/>
    <property type="match status" value="1"/>
</dbReference>
<feature type="active site" description="Proton donor" evidence="4">
    <location>
        <position position="190"/>
    </location>
</feature>
<comment type="subcellular location">
    <subcellularLocation>
        <location evidence="4">Cytoplasm</location>
    </subcellularLocation>
</comment>
<feature type="active site" description="Proton acceptor" evidence="4">
    <location>
        <position position="43"/>
    </location>
</feature>
<dbReference type="PANTHER" id="PTHR30456">
    <property type="entry name" value="PYRIDOXINE 5'-PHOSPHATE SYNTHASE"/>
    <property type="match status" value="1"/>
</dbReference>
<feature type="binding site" evidence="4">
    <location>
        <position position="100"/>
    </location>
    <ligand>
        <name>1-deoxy-D-xylulose 5-phosphate</name>
        <dbReference type="ChEBI" id="CHEBI:57792"/>
    </ligand>
</feature>
<name>A0A1G6YV45_9BACT</name>
<dbReference type="Pfam" id="PF03740">
    <property type="entry name" value="PdxJ"/>
    <property type="match status" value="1"/>
</dbReference>
<dbReference type="NCBIfam" id="TIGR00559">
    <property type="entry name" value="pdxJ"/>
    <property type="match status" value="1"/>
</dbReference>
<feature type="binding site" evidence="4">
    <location>
        <position position="18"/>
    </location>
    <ligand>
        <name>3-amino-2-oxopropyl phosphate</name>
        <dbReference type="ChEBI" id="CHEBI:57279"/>
    </ligand>
</feature>
<organism evidence="6 7">
    <name type="scientific">Desulfuromonas thiophila</name>
    <dbReference type="NCBI Taxonomy" id="57664"/>
    <lineage>
        <taxon>Bacteria</taxon>
        <taxon>Pseudomonadati</taxon>
        <taxon>Thermodesulfobacteriota</taxon>
        <taxon>Desulfuromonadia</taxon>
        <taxon>Desulfuromonadales</taxon>
        <taxon>Desulfuromonadaceae</taxon>
        <taxon>Desulfuromonas</taxon>
    </lineage>
</organism>
<dbReference type="InterPro" id="IPR013785">
    <property type="entry name" value="Aldolase_TIM"/>
</dbReference>
<dbReference type="RefSeq" id="WP_092076198.1">
    <property type="nucleotide sequence ID" value="NZ_FNAQ01000002.1"/>
</dbReference>
<evidence type="ECO:0000256" key="2">
    <source>
        <dbReference type="ARBA" id="ARBA00022679"/>
    </source>
</evidence>
<dbReference type="GO" id="GO:0005829">
    <property type="term" value="C:cytosol"/>
    <property type="evidence" value="ECO:0007669"/>
    <property type="project" value="TreeGrafter"/>
</dbReference>
<sequence length="238" mass="25588">MSRLSVNVDHVATLRQARGGREPQPLTAALLAQLGGADGITVHLREDRRHIQDVDVSLLRQQIDLPLNLEMAATAEMVAIACHVGPDLATLVPEKRQELTTEGGLDVASQPQLKDRIAVLQQAGIRVSLFIDADPRQIELAAEVGADIIEIHTGVYCNAGSEGARAAELVRMRQAIRQARGLGLQVSAGHGLNYQNVAAVAALGEISEFNIGHSIVARAVLVGMERAVREMKSLLQER</sequence>
<dbReference type="Proteomes" id="UP000243205">
    <property type="component" value="Unassembled WGS sequence"/>
</dbReference>
<dbReference type="SUPFAM" id="SSF63892">
    <property type="entry name" value="Pyridoxine 5'-phosphate synthase"/>
    <property type="match status" value="1"/>
</dbReference>
<dbReference type="InterPro" id="IPR004569">
    <property type="entry name" value="PyrdxlP_synth_PdxJ"/>
</dbReference>
<evidence type="ECO:0000256" key="5">
    <source>
        <dbReference type="NCBIfam" id="TIGR00559"/>
    </source>
</evidence>
<protein>
    <recommendedName>
        <fullName evidence="4 5">Pyridoxine 5'-phosphate synthase</fullName>
        <shortName evidence="4">PNP synthase</shortName>
        <ecNumber evidence="4 5">2.6.99.2</ecNumber>
    </recommendedName>
</protein>